<gene>
    <name evidence="1" type="ORF">HanXRQr2_Chr08g0350741</name>
</gene>
<comment type="caution">
    <text evidence="1">The sequence shown here is derived from an EMBL/GenBank/DDBJ whole genome shotgun (WGS) entry which is preliminary data.</text>
</comment>
<accession>A0A9K3IH08</accession>
<evidence type="ECO:0000313" key="2">
    <source>
        <dbReference type="Proteomes" id="UP000215914"/>
    </source>
</evidence>
<sequence length="53" mass="5995">MLSPLAIHHNNIKATSSAVSHLVVCVCFPYFVTFEDFEWTKVDLNLKKNEGLS</sequence>
<dbReference type="Proteomes" id="UP000215914">
    <property type="component" value="Unassembled WGS sequence"/>
</dbReference>
<reference evidence="1" key="1">
    <citation type="journal article" date="2017" name="Nature">
        <title>The sunflower genome provides insights into oil metabolism, flowering and Asterid evolution.</title>
        <authorList>
            <person name="Badouin H."/>
            <person name="Gouzy J."/>
            <person name="Grassa C.J."/>
            <person name="Murat F."/>
            <person name="Staton S.E."/>
            <person name="Cottret L."/>
            <person name="Lelandais-Briere C."/>
            <person name="Owens G.L."/>
            <person name="Carrere S."/>
            <person name="Mayjonade B."/>
            <person name="Legrand L."/>
            <person name="Gill N."/>
            <person name="Kane N.C."/>
            <person name="Bowers J.E."/>
            <person name="Hubner S."/>
            <person name="Bellec A."/>
            <person name="Berard A."/>
            <person name="Berges H."/>
            <person name="Blanchet N."/>
            <person name="Boniface M.C."/>
            <person name="Brunel D."/>
            <person name="Catrice O."/>
            <person name="Chaidir N."/>
            <person name="Claudel C."/>
            <person name="Donnadieu C."/>
            <person name="Faraut T."/>
            <person name="Fievet G."/>
            <person name="Helmstetter N."/>
            <person name="King M."/>
            <person name="Knapp S.J."/>
            <person name="Lai Z."/>
            <person name="Le Paslier M.C."/>
            <person name="Lippi Y."/>
            <person name="Lorenzon L."/>
            <person name="Mandel J.R."/>
            <person name="Marage G."/>
            <person name="Marchand G."/>
            <person name="Marquand E."/>
            <person name="Bret-Mestries E."/>
            <person name="Morien E."/>
            <person name="Nambeesan S."/>
            <person name="Nguyen T."/>
            <person name="Pegot-Espagnet P."/>
            <person name="Pouilly N."/>
            <person name="Raftis F."/>
            <person name="Sallet E."/>
            <person name="Schiex T."/>
            <person name="Thomas J."/>
            <person name="Vandecasteele C."/>
            <person name="Vares D."/>
            <person name="Vear F."/>
            <person name="Vautrin S."/>
            <person name="Crespi M."/>
            <person name="Mangin B."/>
            <person name="Burke J.M."/>
            <person name="Salse J."/>
            <person name="Munos S."/>
            <person name="Vincourt P."/>
            <person name="Rieseberg L.H."/>
            <person name="Langlade N.B."/>
        </authorList>
    </citation>
    <scope>NUCLEOTIDE SEQUENCE</scope>
    <source>
        <tissue evidence="1">Leaves</tissue>
    </source>
</reference>
<reference evidence="1" key="2">
    <citation type="submission" date="2020-06" db="EMBL/GenBank/DDBJ databases">
        <title>Helianthus annuus Genome sequencing and assembly Release 2.</title>
        <authorList>
            <person name="Gouzy J."/>
            <person name="Langlade N."/>
            <person name="Munos S."/>
        </authorList>
    </citation>
    <scope>NUCLEOTIDE SEQUENCE</scope>
    <source>
        <tissue evidence="1">Leaves</tissue>
    </source>
</reference>
<proteinExistence type="predicted"/>
<name>A0A9K3IH08_HELAN</name>
<organism evidence="1 2">
    <name type="scientific">Helianthus annuus</name>
    <name type="common">Common sunflower</name>
    <dbReference type="NCBI Taxonomy" id="4232"/>
    <lineage>
        <taxon>Eukaryota</taxon>
        <taxon>Viridiplantae</taxon>
        <taxon>Streptophyta</taxon>
        <taxon>Embryophyta</taxon>
        <taxon>Tracheophyta</taxon>
        <taxon>Spermatophyta</taxon>
        <taxon>Magnoliopsida</taxon>
        <taxon>eudicotyledons</taxon>
        <taxon>Gunneridae</taxon>
        <taxon>Pentapetalae</taxon>
        <taxon>asterids</taxon>
        <taxon>campanulids</taxon>
        <taxon>Asterales</taxon>
        <taxon>Asteraceae</taxon>
        <taxon>Asteroideae</taxon>
        <taxon>Heliantheae alliance</taxon>
        <taxon>Heliantheae</taxon>
        <taxon>Helianthus</taxon>
    </lineage>
</organism>
<dbReference type="Gramene" id="mRNA:HanXRQr2_Chr08g0350741">
    <property type="protein sequence ID" value="CDS:HanXRQr2_Chr08g0350741.1"/>
    <property type="gene ID" value="HanXRQr2_Chr08g0350741"/>
</dbReference>
<dbReference type="EMBL" id="MNCJ02000323">
    <property type="protein sequence ID" value="KAF5796381.1"/>
    <property type="molecule type" value="Genomic_DNA"/>
</dbReference>
<evidence type="ECO:0000313" key="1">
    <source>
        <dbReference type="EMBL" id="KAF5796381.1"/>
    </source>
</evidence>
<protein>
    <submittedName>
        <fullName evidence="1">Uncharacterized protein</fullName>
    </submittedName>
</protein>
<keyword evidence="2" id="KW-1185">Reference proteome</keyword>
<dbReference type="AlphaFoldDB" id="A0A9K3IH08"/>